<dbReference type="NCBIfam" id="TIGR01662">
    <property type="entry name" value="HAD-SF-IIIA"/>
    <property type="match status" value="1"/>
</dbReference>
<feature type="site" description="Stabilizes the phosphoryl group" evidence="9">
    <location>
        <position position="55"/>
    </location>
</feature>
<dbReference type="AlphaFoldDB" id="A0A7W9KRR6"/>
<dbReference type="InterPro" id="IPR006357">
    <property type="entry name" value="HAD-SF_hydro_IIA"/>
</dbReference>
<evidence type="ECO:0000256" key="1">
    <source>
        <dbReference type="ARBA" id="ARBA00004496"/>
    </source>
</evidence>
<evidence type="ECO:0000256" key="6">
    <source>
        <dbReference type="ARBA" id="ARBA00031828"/>
    </source>
</evidence>
<dbReference type="NCBIfam" id="TIGR01656">
    <property type="entry name" value="Histidinol-ppas"/>
    <property type="match status" value="1"/>
</dbReference>
<dbReference type="GO" id="GO:0005737">
    <property type="term" value="C:cytoplasm"/>
    <property type="evidence" value="ECO:0007669"/>
    <property type="project" value="UniProtKB-SubCell"/>
</dbReference>
<keyword evidence="10" id="KW-0460">Magnesium</keyword>
<keyword evidence="4 7" id="KW-0378">Hydrolase</keyword>
<comment type="caution">
    <text evidence="11">The sequence shown here is derived from an EMBL/GenBank/DDBJ whole genome shotgun (WGS) entry which is preliminary data.</text>
</comment>
<dbReference type="EMBL" id="JACHIR010000002">
    <property type="protein sequence ID" value="MBB5897198.1"/>
    <property type="molecule type" value="Genomic_DNA"/>
</dbReference>
<feature type="binding site" evidence="10">
    <location>
        <position position="100"/>
    </location>
    <ligand>
        <name>Zn(2+)</name>
        <dbReference type="ChEBI" id="CHEBI:29105"/>
    </ligand>
</feature>
<evidence type="ECO:0000256" key="9">
    <source>
        <dbReference type="PIRSR" id="PIRSR004682-3"/>
    </source>
</evidence>
<dbReference type="PANTHER" id="PTHR42891">
    <property type="entry name" value="D-GLYCERO-BETA-D-MANNO-HEPTOSE-1,7-BISPHOSPHATE 7-PHOSPHATASE"/>
    <property type="match status" value="1"/>
</dbReference>
<feature type="site" description="Contributes to substrate recognition" evidence="9">
    <location>
        <position position="101"/>
    </location>
</feature>
<feature type="binding site" evidence="10">
    <location>
        <position position="90"/>
    </location>
    <ligand>
        <name>Zn(2+)</name>
        <dbReference type="ChEBI" id="CHEBI:29105"/>
    </ligand>
</feature>
<feature type="active site" description="Proton donor" evidence="8">
    <location>
        <position position="15"/>
    </location>
</feature>
<feature type="binding site" evidence="10">
    <location>
        <position position="127"/>
    </location>
    <ligand>
        <name>Mg(2+)</name>
        <dbReference type="ChEBI" id="CHEBI:18420"/>
    </ligand>
</feature>
<comment type="cofactor">
    <cofactor evidence="10">
        <name>Zn(2+)</name>
        <dbReference type="ChEBI" id="CHEBI:29105"/>
    </cofactor>
</comment>
<dbReference type="InterPro" id="IPR006543">
    <property type="entry name" value="Histidinol-phos"/>
</dbReference>
<evidence type="ECO:0000256" key="5">
    <source>
        <dbReference type="ARBA" id="ARBA00023277"/>
    </source>
</evidence>
<reference evidence="11 12" key="1">
    <citation type="submission" date="2020-08" db="EMBL/GenBank/DDBJ databases">
        <title>Sequencing the genomes of 1000 actinobacteria strains.</title>
        <authorList>
            <person name="Klenk H.-P."/>
        </authorList>
    </citation>
    <scope>NUCLEOTIDE SEQUENCE [LARGE SCALE GENOMIC DNA]</scope>
    <source>
        <strain evidence="11 12">DSM 43851</strain>
    </source>
</reference>
<dbReference type="Pfam" id="PF13242">
    <property type="entry name" value="Hydrolase_like"/>
    <property type="match status" value="1"/>
</dbReference>
<dbReference type="Gene3D" id="3.40.50.1000">
    <property type="entry name" value="HAD superfamily/HAD-like"/>
    <property type="match status" value="1"/>
</dbReference>
<dbReference type="EC" id="3.1.3.-" evidence="7"/>
<evidence type="ECO:0000313" key="12">
    <source>
        <dbReference type="Proteomes" id="UP000585638"/>
    </source>
</evidence>
<dbReference type="GO" id="GO:0046872">
    <property type="term" value="F:metal ion binding"/>
    <property type="evidence" value="ECO:0007669"/>
    <property type="project" value="UniProtKB-KW"/>
</dbReference>
<keyword evidence="5 7" id="KW-0119">Carbohydrate metabolism</keyword>
<sequence length="174" mass="18294">MTASHGCDAVLFDRDGTLIVDVPYNGDPGRVRPVPGARRALDLLRDRGIAVGVVTNQSGVARGKLTLDDVRAVNQRVERLLGPFDTWQICPHGANDGCPCRKPEPGMVLAASASLGVPTDRITLIGDIGSDVDAGLAAGARTILVPTAETRREEVDAAPEVSPNLLAAVEKVLR</sequence>
<evidence type="ECO:0000256" key="3">
    <source>
        <dbReference type="ARBA" id="ARBA00022723"/>
    </source>
</evidence>
<dbReference type="PIRSF" id="PIRSF004682">
    <property type="entry name" value="GmhB"/>
    <property type="match status" value="1"/>
</dbReference>
<dbReference type="PANTHER" id="PTHR42891:SF1">
    <property type="entry name" value="D-GLYCERO-BETA-D-MANNO-HEPTOSE-1,7-BISPHOSPHATE 7-PHOSPHATASE"/>
    <property type="match status" value="1"/>
</dbReference>
<dbReference type="Proteomes" id="UP000585638">
    <property type="component" value="Unassembled WGS sequence"/>
</dbReference>
<dbReference type="InterPro" id="IPR004446">
    <property type="entry name" value="Heptose_bisP_phosphatase"/>
</dbReference>
<feature type="binding site" evidence="10">
    <location>
        <position position="15"/>
    </location>
    <ligand>
        <name>Mg(2+)</name>
        <dbReference type="ChEBI" id="CHEBI:18420"/>
    </ligand>
</feature>
<dbReference type="GO" id="GO:0005975">
    <property type="term" value="P:carbohydrate metabolic process"/>
    <property type="evidence" value="ECO:0007669"/>
    <property type="project" value="InterPro"/>
</dbReference>
<dbReference type="CDD" id="cd07503">
    <property type="entry name" value="HAD_HisB-N"/>
    <property type="match status" value="1"/>
</dbReference>
<accession>A0A7W9KRR6</accession>
<keyword evidence="3 10" id="KW-0479">Metal-binding</keyword>
<keyword evidence="10" id="KW-0862">Zinc</keyword>
<dbReference type="RefSeq" id="WP_184869652.1">
    <property type="nucleotide sequence ID" value="NZ_JACHIR010000002.1"/>
</dbReference>
<gene>
    <name evidence="11" type="ORF">BJ998_008457</name>
</gene>
<protein>
    <recommendedName>
        <fullName evidence="6 7">D,D-heptose 1,7-bisphosphate phosphatase</fullName>
        <ecNumber evidence="7">3.1.3.-</ecNumber>
    </recommendedName>
</protein>
<dbReference type="InterPro" id="IPR036412">
    <property type="entry name" value="HAD-like_sf"/>
</dbReference>
<dbReference type="SUPFAM" id="SSF56784">
    <property type="entry name" value="HAD-like"/>
    <property type="match status" value="1"/>
</dbReference>
<feature type="binding site" evidence="10">
    <location>
        <position position="13"/>
    </location>
    <ligand>
        <name>Mg(2+)</name>
        <dbReference type="ChEBI" id="CHEBI:18420"/>
    </ligand>
</feature>
<dbReference type="InterPro" id="IPR006549">
    <property type="entry name" value="HAD-SF_hydro_IIIA"/>
</dbReference>
<evidence type="ECO:0000256" key="8">
    <source>
        <dbReference type="PIRSR" id="PIRSR004682-1"/>
    </source>
</evidence>
<keyword evidence="12" id="KW-1185">Reference proteome</keyword>
<feature type="site" description="Stabilizes the phosphoryl group" evidence="9">
    <location>
        <position position="102"/>
    </location>
</feature>
<evidence type="ECO:0000256" key="4">
    <source>
        <dbReference type="ARBA" id="ARBA00022801"/>
    </source>
</evidence>
<evidence type="ECO:0000256" key="10">
    <source>
        <dbReference type="PIRSR" id="PIRSR004682-4"/>
    </source>
</evidence>
<feature type="binding site" evidence="10">
    <location>
        <position position="98"/>
    </location>
    <ligand>
        <name>Zn(2+)</name>
        <dbReference type="ChEBI" id="CHEBI:29105"/>
    </ligand>
</feature>
<keyword evidence="2 7" id="KW-0963">Cytoplasm</keyword>
<comment type="subcellular location">
    <subcellularLocation>
        <location evidence="1 7">Cytoplasm</location>
    </subcellularLocation>
</comment>
<feature type="active site" description="Proton donor" evidence="8">
    <location>
        <position position="13"/>
    </location>
</feature>
<name>A0A7W9KRR6_9PSEU</name>
<evidence type="ECO:0000313" key="11">
    <source>
        <dbReference type="EMBL" id="MBB5897198.1"/>
    </source>
</evidence>
<dbReference type="Pfam" id="PF13344">
    <property type="entry name" value="Hydrolase_6"/>
    <property type="match status" value="1"/>
</dbReference>
<organism evidence="11 12">
    <name type="scientific">Kutzneria kofuensis</name>
    <dbReference type="NCBI Taxonomy" id="103725"/>
    <lineage>
        <taxon>Bacteria</taxon>
        <taxon>Bacillati</taxon>
        <taxon>Actinomycetota</taxon>
        <taxon>Actinomycetes</taxon>
        <taxon>Pseudonocardiales</taxon>
        <taxon>Pseudonocardiaceae</taxon>
        <taxon>Kutzneria</taxon>
    </lineage>
</organism>
<evidence type="ECO:0000256" key="7">
    <source>
        <dbReference type="PIRNR" id="PIRNR004682"/>
    </source>
</evidence>
<proteinExistence type="inferred from homology"/>
<dbReference type="InterPro" id="IPR023214">
    <property type="entry name" value="HAD_sf"/>
</dbReference>
<evidence type="ECO:0000256" key="2">
    <source>
        <dbReference type="ARBA" id="ARBA00022490"/>
    </source>
</evidence>
<comment type="cofactor">
    <cofactor evidence="10">
        <name>Mg(2+)</name>
        <dbReference type="ChEBI" id="CHEBI:18420"/>
    </cofactor>
</comment>
<comment type="similarity">
    <text evidence="7">Belongs to the gmhB family.</text>
</comment>
<feature type="binding site" evidence="10">
    <location>
        <position position="92"/>
    </location>
    <ligand>
        <name>Zn(2+)</name>
        <dbReference type="ChEBI" id="CHEBI:29105"/>
    </ligand>
</feature>
<dbReference type="GO" id="GO:0016791">
    <property type="term" value="F:phosphatase activity"/>
    <property type="evidence" value="ECO:0007669"/>
    <property type="project" value="InterPro"/>
</dbReference>